<gene>
    <name evidence="1" type="ORF">EDD76_10543</name>
</gene>
<dbReference type="Proteomes" id="UP000295718">
    <property type="component" value="Unassembled WGS sequence"/>
</dbReference>
<dbReference type="AlphaFoldDB" id="A0A4R1R0N5"/>
<dbReference type="RefSeq" id="WP_031390454.1">
    <property type="nucleotide sequence ID" value="NZ_JPNB01000001.1"/>
</dbReference>
<dbReference type="EMBL" id="SLUO01000005">
    <property type="protein sequence ID" value="TCL58873.1"/>
    <property type="molecule type" value="Genomic_DNA"/>
</dbReference>
<accession>A0A4R1R0N5</accession>
<evidence type="ECO:0000313" key="1">
    <source>
        <dbReference type="EMBL" id="TCL58873.1"/>
    </source>
</evidence>
<dbReference type="STRING" id="1469948.GCA_000732725_01749"/>
<evidence type="ECO:0000313" key="2">
    <source>
        <dbReference type="Proteomes" id="UP000295718"/>
    </source>
</evidence>
<protein>
    <recommendedName>
        <fullName evidence="3">Siderophore synthetase component</fullName>
    </recommendedName>
</protein>
<name>A0A4R1R0N5_9FIRM</name>
<comment type="caution">
    <text evidence="1">The sequence shown here is derived from an EMBL/GenBank/DDBJ whole genome shotgun (WGS) entry which is preliminary data.</text>
</comment>
<proteinExistence type="predicted"/>
<keyword evidence="2" id="KW-1185">Reference proteome</keyword>
<dbReference type="Gene3D" id="1.10.510.40">
    <property type="match status" value="1"/>
</dbReference>
<organism evidence="1 2">
    <name type="scientific">Kineothrix alysoides</name>
    <dbReference type="NCBI Taxonomy" id="1469948"/>
    <lineage>
        <taxon>Bacteria</taxon>
        <taxon>Bacillati</taxon>
        <taxon>Bacillota</taxon>
        <taxon>Clostridia</taxon>
        <taxon>Lachnospirales</taxon>
        <taxon>Lachnospiraceae</taxon>
        <taxon>Kineothrix</taxon>
    </lineage>
</organism>
<sequence>MDARKFFTDLNDSYIFMERYMNSGSPSGFTEVNKTSEETNPFTGKSQFPIFYFDDSDLESYILGEELPEFWSNKHNFAHPDSVLSRILNMSNRILRNSEFEVSPTSGGRTMFVWNRYPSGYLKLTYDVSRIGRVDRQLSKKHCLASCESSQTLKRVFDKGGFPNTMSMQLEPSAKVTMLPVGNDIYEWGVIFREKTPYPYIKKKVQLIPGFSLFYEKDNEIKNPLIIQFIRLGGYDPLVYLRRILTIIVDCYWNIVLNCGFHIECHGQNCLFEVDENYNIVRMVVKDMDSVDKDIPLAEFLGLNTNWESYPQCCFDRSLYFYDIRASYMYDFKLGEYLISPIINVVAKEYNLDVKQIQRYVRDYVNSIYTYRLPPNYFPPDGFWYYCDNTERKPGTRRTYYPHPNPNYR</sequence>
<dbReference type="OrthoDB" id="495728at2"/>
<reference evidence="1 2" key="1">
    <citation type="submission" date="2019-03" db="EMBL/GenBank/DDBJ databases">
        <title>Genomic Encyclopedia of Type Strains, Phase IV (KMG-IV): sequencing the most valuable type-strain genomes for metagenomic binning, comparative biology and taxonomic classification.</title>
        <authorList>
            <person name="Goeker M."/>
        </authorList>
    </citation>
    <scope>NUCLEOTIDE SEQUENCE [LARGE SCALE GENOMIC DNA]</scope>
    <source>
        <strain evidence="1 2">DSM 100556</strain>
    </source>
</reference>
<evidence type="ECO:0008006" key="3">
    <source>
        <dbReference type="Google" id="ProtNLM"/>
    </source>
</evidence>